<dbReference type="EMBL" id="RBNI01010339">
    <property type="protein sequence ID" value="RUP43775.1"/>
    <property type="molecule type" value="Genomic_DNA"/>
</dbReference>
<evidence type="ECO:0000313" key="2">
    <source>
        <dbReference type="Proteomes" id="UP000268093"/>
    </source>
</evidence>
<dbReference type="Pfam" id="PF13646">
    <property type="entry name" value="HEAT_2"/>
    <property type="match status" value="1"/>
</dbReference>
<evidence type="ECO:0000313" key="1">
    <source>
        <dbReference type="EMBL" id="RUP43775.1"/>
    </source>
</evidence>
<protein>
    <submittedName>
        <fullName evidence="1">Armadillo-type protein</fullName>
    </submittedName>
</protein>
<proteinExistence type="predicted"/>
<dbReference type="PANTHER" id="PTHR12697:SF5">
    <property type="entry name" value="DEOXYHYPUSINE HYDROXYLASE"/>
    <property type="match status" value="1"/>
</dbReference>
<reference evidence="1 2" key="1">
    <citation type="journal article" date="2018" name="New Phytol.">
        <title>Phylogenomics of Endogonaceae and evolution of mycorrhizas within Mucoromycota.</title>
        <authorList>
            <person name="Chang Y."/>
            <person name="Desiro A."/>
            <person name="Na H."/>
            <person name="Sandor L."/>
            <person name="Lipzen A."/>
            <person name="Clum A."/>
            <person name="Barry K."/>
            <person name="Grigoriev I.V."/>
            <person name="Martin F.M."/>
            <person name="Stajich J.E."/>
            <person name="Smith M.E."/>
            <person name="Bonito G."/>
            <person name="Spatafora J.W."/>
        </authorList>
    </citation>
    <scope>NUCLEOTIDE SEQUENCE [LARGE SCALE GENOMIC DNA]</scope>
    <source>
        <strain evidence="1 2">GMNB39</strain>
    </source>
</reference>
<accession>A0A433CYX1</accession>
<comment type="caution">
    <text evidence="1">The sequence shown here is derived from an EMBL/GenBank/DDBJ whole genome shotgun (WGS) entry which is preliminary data.</text>
</comment>
<name>A0A433CYX1_9FUNG</name>
<dbReference type="InterPro" id="IPR011989">
    <property type="entry name" value="ARM-like"/>
</dbReference>
<dbReference type="SMART" id="SM00567">
    <property type="entry name" value="EZ_HEAT"/>
    <property type="match status" value="4"/>
</dbReference>
<dbReference type="SUPFAM" id="SSF48371">
    <property type="entry name" value="ARM repeat"/>
    <property type="match status" value="1"/>
</dbReference>
<dbReference type="PANTHER" id="PTHR12697">
    <property type="entry name" value="PBS LYASE HEAT-LIKE PROTEIN"/>
    <property type="match status" value="1"/>
</dbReference>
<dbReference type="GO" id="GO:0019135">
    <property type="term" value="F:deoxyhypusine monooxygenase activity"/>
    <property type="evidence" value="ECO:0007669"/>
    <property type="project" value="TreeGrafter"/>
</dbReference>
<keyword evidence="2" id="KW-1185">Reference proteome</keyword>
<dbReference type="Gene3D" id="1.25.10.10">
    <property type="entry name" value="Leucine-rich Repeat Variant"/>
    <property type="match status" value="1"/>
</dbReference>
<dbReference type="AlphaFoldDB" id="A0A433CYX1"/>
<dbReference type="InterPro" id="IPR016024">
    <property type="entry name" value="ARM-type_fold"/>
</dbReference>
<dbReference type="Proteomes" id="UP000268093">
    <property type="component" value="Unassembled WGS sequence"/>
</dbReference>
<dbReference type="InterPro" id="IPR004155">
    <property type="entry name" value="PBS_lyase_HEAT"/>
</dbReference>
<dbReference type="OrthoDB" id="2368898at2759"/>
<sequence>MRHQKICRASFAMPATEDSYAYLEATLTNVNGDVPLHERFRALFTLKNLADDRSVHIIAKAFVDDSALLKHELAYVLGQTKNKNAIPTLRKVLATLDEEPMVRHEAAEALGAIGDPSCLDILNMYLNDPNETVRQTCELAIAKINFETIQTEERIPSSIYTSIDPAPPSTKTESTKELKAQLLNTKLPLFERYRAMFALRNVGDTEAVLALAEGLEDDSGRLKCRGLGNGERNWAT</sequence>
<gene>
    <name evidence="1" type="ORF">BC936DRAFT_136747</name>
</gene>
<organism evidence="1 2">
    <name type="scientific">Jimgerdemannia flammicorona</name>
    <dbReference type="NCBI Taxonomy" id="994334"/>
    <lineage>
        <taxon>Eukaryota</taxon>
        <taxon>Fungi</taxon>
        <taxon>Fungi incertae sedis</taxon>
        <taxon>Mucoromycota</taxon>
        <taxon>Mucoromycotina</taxon>
        <taxon>Endogonomycetes</taxon>
        <taxon>Endogonales</taxon>
        <taxon>Endogonaceae</taxon>
        <taxon>Jimgerdemannia</taxon>
    </lineage>
</organism>
<dbReference type="Pfam" id="PF03130">
    <property type="entry name" value="HEAT_PBS"/>
    <property type="match status" value="1"/>
</dbReference>